<keyword evidence="5 7" id="KW-0326">Glycosidase</keyword>
<evidence type="ECO:0000256" key="6">
    <source>
        <dbReference type="ARBA" id="ARBA00023326"/>
    </source>
</evidence>
<dbReference type="RefSeq" id="WP_211975691.1">
    <property type="nucleotide sequence ID" value="NZ_CBFHAM010000013.1"/>
</dbReference>
<evidence type="ECO:0000256" key="4">
    <source>
        <dbReference type="ARBA" id="ARBA00023277"/>
    </source>
</evidence>
<dbReference type="PROSITE" id="PS50231">
    <property type="entry name" value="RICIN_B_LECTIN"/>
    <property type="match status" value="1"/>
</dbReference>
<evidence type="ECO:0000259" key="9">
    <source>
        <dbReference type="SMART" id="SM00458"/>
    </source>
</evidence>
<keyword evidence="2 7" id="KW-0378">Hydrolase</keyword>
<comment type="caution">
    <text evidence="10">The sequence shown here is derived from an EMBL/GenBank/DDBJ whole genome shotgun (WGS) entry which is preliminary data.</text>
</comment>
<evidence type="ECO:0000256" key="3">
    <source>
        <dbReference type="ARBA" id="ARBA00023001"/>
    </source>
</evidence>
<dbReference type="Pfam" id="PF00150">
    <property type="entry name" value="Cellulase"/>
    <property type="match status" value="1"/>
</dbReference>
<accession>A0ABS5J812</accession>
<keyword evidence="4" id="KW-0119">Carbohydrate metabolism</keyword>
<evidence type="ECO:0000256" key="7">
    <source>
        <dbReference type="RuleBase" id="RU361153"/>
    </source>
</evidence>
<dbReference type="InterPro" id="IPR050386">
    <property type="entry name" value="Glycosyl_hydrolase_5"/>
</dbReference>
<dbReference type="SMART" id="SM00458">
    <property type="entry name" value="RICIN"/>
    <property type="match status" value="1"/>
</dbReference>
<sequence>MKHFLFLSALLKRSCKLLFVAAGIFLSIPAWSQLPTAQQVAGQMKVGWNLGNTLEAICGENAWGNPNTSQALINAVKAAGFNTVRIPCAWDCHTSNGVIDAAWISRVKTVVDYCINNNMYVIINIHWDGGWLENNCTPGAQNAVNAKQQNYWTQIANYFKNYNEHLLFASANEPAVSDATGMSVLLSYHQTFINAVRATGGNNSSRSLIIQGPSTNIDNTYNLMNTMPTDQISNRLMMEVHYYAPWQFCGLTADASWGTMFYYWGNGFHSSSQTDRNSTWGEESEVERALGLMKTKFVDNGIPVIIGEFGAIKRTNPSDLSLHVASREYFNKYVTSSAKNKGMIPVYWDNGASDFGLFNRSTAAVNDQGLINAIMQGAGGSASGYITLANRATGLLIDGIGRTANGSNCSQWGNSGSYNQQWVLETTGSYVKLKNRATGLYVDGMGRTTNGSIAGQWAGSSSNNQQWTMESAGGFVKFKNRATGLYLDGLGQTGNGIDLAQWSASSSYNQQWTSSTTANARTAAPPASLTIVSNSSADKQTAQVVIYPNPSSSNFNLAIDNNEKILLIEVVDITGRVVESIKPAAIKNRLEFGASLKPNTYIIKVTGSTWTKSFKVIKQ</sequence>
<protein>
    <submittedName>
        <fullName evidence="10">Cellulase family glycosylhydrolase</fullName>
    </submittedName>
</protein>
<feature type="domain" description="Ricin B lectin" evidence="9">
    <location>
        <begin position="383"/>
        <end position="515"/>
    </location>
</feature>
<evidence type="ECO:0000313" key="10">
    <source>
        <dbReference type="EMBL" id="MBS0030552.1"/>
    </source>
</evidence>
<evidence type="ECO:0000313" key="11">
    <source>
        <dbReference type="Proteomes" id="UP000676386"/>
    </source>
</evidence>
<keyword evidence="11" id="KW-1185">Reference proteome</keyword>
<dbReference type="Pfam" id="PF14200">
    <property type="entry name" value="RicinB_lectin_2"/>
    <property type="match status" value="2"/>
</dbReference>
<comment type="similarity">
    <text evidence="1 7">Belongs to the glycosyl hydrolase 5 (cellulase A) family.</text>
</comment>
<evidence type="ECO:0000256" key="5">
    <source>
        <dbReference type="ARBA" id="ARBA00023295"/>
    </source>
</evidence>
<dbReference type="InterPro" id="IPR000772">
    <property type="entry name" value="Ricin_B_lectin"/>
</dbReference>
<proteinExistence type="inferred from homology"/>
<keyword evidence="6" id="KW-0624">Polysaccharide degradation</keyword>
<dbReference type="Gene3D" id="3.20.20.80">
    <property type="entry name" value="Glycosidases"/>
    <property type="match status" value="1"/>
</dbReference>
<dbReference type="InterPro" id="IPR035992">
    <property type="entry name" value="Ricin_B-like_lectins"/>
</dbReference>
<feature type="signal peptide" evidence="8">
    <location>
        <begin position="1"/>
        <end position="32"/>
    </location>
</feature>
<dbReference type="InterPro" id="IPR026444">
    <property type="entry name" value="Secre_tail"/>
</dbReference>
<dbReference type="EMBL" id="JAGTXB010000015">
    <property type="protein sequence ID" value="MBS0030552.1"/>
    <property type="molecule type" value="Genomic_DNA"/>
</dbReference>
<organism evidence="10 11">
    <name type="scientific">Chitinophaga hostae</name>
    <dbReference type="NCBI Taxonomy" id="2831022"/>
    <lineage>
        <taxon>Bacteria</taxon>
        <taxon>Pseudomonadati</taxon>
        <taxon>Bacteroidota</taxon>
        <taxon>Chitinophagia</taxon>
        <taxon>Chitinophagales</taxon>
        <taxon>Chitinophagaceae</taxon>
        <taxon>Chitinophaga</taxon>
    </lineage>
</organism>
<evidence type="ECO:0000256" key="2">
    <source>
        <dbReference type="ARBA" id="ARBA00022801"/>
    </source>
</evidence>
<dbReference type="Pfam" id="PF18962">
    <property type="entry name" value="Por_Secre_tail"/>
    <property type="match status" value="1"/>
</dbReference>
<dbReference type="InterPro" id="IPR001547">
    <property type="entry name" value="Glyco_hydro_5"/>
</dbReference>
<dbReference type="SUPFAM" id="SSF51445">
    <property type="entry name" value="(Trans)glycosidases"/>
    <property type="match status" value="1"/>
</dbReference>
<keyword evidence="3" id="KW-0136">Cellulose degradation</keyword>
<evidence type="ECO:0000256" key="1">
    <source>
        <dbReference type="ARBA" id="ARBA00005641"/>
    </source>
</evidence>
<gene>
    <name evidence="10" type="ORF">KE626_24710</name>
</gene>
<keyword evidence="8" id="KW-0732">Signal</keyword>
<dbReference type="CDD" id="cd00161">
    <property type="entry name" value="beta-trefoil_Ricin-like"/>
    <property type="match status" value="1"/>
</dbReference>
<feature type="chain" id="PRO_5047015945" evidence="8">
    <location>
        <begin position="33"/>
        <end position="619"/>
    </location>
</feature>
<dbReference type="Gene3D" id="2.80.10.50">
    <property type="match status" value="2"/>
</dbReference>
<name>A0ABS5J812_9BACT</name>
<dbReference type="NCBIfam" id="TIGR04183">
    <property type="entry name" value="Por_Secre_tail"/>
    <property type="match status" value="1"/>
</dbReference>
<reference evidence="10 11" key="1">
    <citation type="submission" date="2021-04" db="EMBL/GenBank/DDBJ databases">
        <title>Chitinophaga sp. nov., isolated from the rhizosphere soil.</title>
        <authorList>
            <person name="He S."/>
        </authorList>
    </citation>
    <scope>NUCLEOTIDE SEQUENCE [LARGE SCALE GENOMIC DNA]</scope>
    <source>
        <strain evidence="10 11">2R12</strain>
    </source>
</reference>
<dbReference type="InterPro" id="IPR017853">
    <property type="entry name" value="GH"/>
</dbReference>
<evidence type="ECO:0000256" key="8">
    <source>
        <dbReference type="SAM" id="SignalP"/>
    </source>
</evidence>
<dbReference type="SUPFAM" id="SSF50370">
    <property type="entry name" value="Ricin B-like lectins"/>
    <property type="match status" value="1"/>
</dbReference>
<dbReference type="Proteomes" id="UP000676386">
    <property type="component" value="Unassembled WGS sequence"/>
</dbReference>
<dbReference type="PANTHER" id="PTHR31297">
    <property type="entry name" value="GLUCAN ENDO-1,6-BETA-GLUCOSIDASE B"/>
    <property type="match status" value="1"/>
</dbReference>
<dbReference type="PANTHER" id="PTHR31297:SF41">
    <property type="entry name" value="ENDOGLUCANASE, PUTATIVE (AFU_ORTHOLOGUE AFUA_5G01830)-RELATED"/>
    <property type="match status" value="1"/>
</dbReference>